<dbReference type="EMBL" id="KV878214">
    <property type="protein sequence ID" value="OJJ33270.1"/>
    <property type="molecule type" value="Genomic_DNA"/>
</dbReference>
<dbReference type="RefSeq" id="XP_040686947.1">
    <property type="nucleotide sequence ID" value="XM_040836006.1"/>
</dbReference>
<name>A0A1L9REB5_ASPWE</name>
<dbReference type="AlphaFoldDB" id="A0A1L9REB5"/>
<accession>A0A1L9REB5</accession>
<evidence type="ECO:0000313" key="3">
    <source>
        <dbReference type="Proteomes" id="UP000184383"/>
    </source>
</evidence>
<feature type="region of interest" description="Disordered" evidence="1">
    <location>
        <begin position="1"/>
        <end position="49"/>
    </location>
</feature>
<sequence>MSTISTPWSTTKTSSSNTTAATTSTSNCRSSNTNTSEPPESKSKLASTTTYAMQQFRDCAPSDDPYYADVRVSGRESHTRRLERGMEEVERLFC</sequence>
<evidence type="ECO:0000313" key="2">
    <source>
        <dbReference type="EMBL" id="OJJ33270.1"/>
    </source>
</evidence>
<dbReference type="GeneID" id="63751854"/>
<proteinExistence type="predicted"/>
<protein>
    <submittedName>
        <fullName evidence="2">Uncharacterized protein</fullName>
    </submittedName>
</protein>
<gene>
    <name evidence="2" type="ORF">ASPWEDRAFT_43348</name>
</gene>
<feature type="compositionally biased region" description="Low complexity" evidence="1">
    <location>
        <begin position="1"/>
        <end position="36"/>
    </location>
</feature>
<keyword evidence="3" id="KW-1185">Reference proteome</keyword>
<organism evidence="2 3">
    <name type="scientific">Aspergillus wentii DTO 134E9</name>
    <dbReference type="NCBI Taxonomy" id="1073089"/>
    <lineage>
        <taxon>Eukaryota</taxon>
        <taxon>Fungi</taxon>
        <taxon>Dikarya</taxon>
        <taxon>Ascomycota</taxon>
        <taxon>Pezizomycotina</taxon>
        <taxon>Eurotiomycetes</taxon>
        <taxon>Eurotiomycetidae</taxon>
        <taxon>Eurotiales</taxon>
        <taxon>Aspergillaceae</taxon>
        <taxon>Aspergillus</taxon>
        <taxon>Aspergillus subgen. Cremei</taxon>
    </lineage>
</organism>
<evidence type="ECO:0000256" key="1">
    <source>
        <dbReference type="SAM" id="MobiDB-lite"/>
    </source>
</evidence>
<dbReference type="VEuPathDB" id="FungiDB:ASPWEDRAFT_43348"/>
<reference evidence="3" key="1">
    <citation type="journal article" date="2017" name="Genome Biol.">
        <title>Comparative genomics reveals high biological diversity and specific adaptations in the industrially and medically important fungal genus Aspergillus.</title>
        <authorList>
            <person name="de Vries R.P."/>
            <person name="Riley R."/>
            <person name="Wiebenga A."/>
            <person name="Aguilar-Osorio G."/>
            <person name="Amillis S."/>
            <person name="Uchima C.A."/>
            <person name="Anderluh G."/>
            <person name="Asadollahi M."/>
            <person name="Askin M."/>
            <person name="Barry K."/>
            <person name="Battaglia E."/>
            <person name="Bayram O."/>
            <person name="Benocci T."/>
            <person name="Braus-Stromeyer S.A."/>
            <person name="Caldana C."/>
            <person name="Canovas D."/>
            <person name="Cerqueira G.C."/>
            <person name="Chen F."/>
            <person name="Chen W."/>
            <person name="Choi C."/>
            <person name="Clum A."/>
            <person name="Dos Santos R.A."/>
            <person name="Damasio A.R."/>
            <person name="Diallinas G."/>
            <person name="Emri T."/>
            <person name="Fekete E."/>
            <person name="Flipphi M."/>
            <person name="Freyberg S."/>
            <person name="Gallo A."/>
            <person name="Gournas C."/>
            <person name="Habgood R."/>
            <person name="Hainaut M."/>
            <person name="Harispe M.L."/>
            <person name="Henrissat B."/>
            <person name="Hilden K.S."/>
            <person name="Hope R."/>
            <person name="Hossain A."/>
            <person name="Karabika E."/>
            <person name="Karaffa L."/>
            <person name="Karanyi Z."/>
            <person name="Krasevec N."/>
            <person name="Kuo A."/>
            <person name="Kusch H."/>
            <person name="LaButti K."/>
            <person name="Lagendijk E.L."/>
            <person name="Lapidus A."/>
            <person name="Levasseur A."/>
            <person name="Lindquist E."/>
            <person name="Lipzen A."/>
            <person name="Logrieco A.F."/>
            <person name="MacCabe A."/>
            <person name="Maekelae M.R."/>
            <person name="Malavazi I."/>
            <person name="Melin P."/>
            <person name="Meyer V."/>
            <person name="Mielnichuk N."/>
            <person name="Miskei M."/>
            <person name="Molnar A.P."/>
            <person name="Mule G."/>
            <person name="Ngan C.Y."/>
            <person name="Orejas M."/>
            <person name="Orosz E."/>
            <person name="Ouedraogo J.P."/>
            <person name="Overkamp K.M."/>
            <person name="Park H.-S."/>
            <person name="Perrone G."/>
            <person name="Piumi F."/>
            <person name="Punt P.J."/>
            <person name="Ram A.F."/>
            <person name="Ramon A."/>
            <person name="Rauscher S."/>
            <person name="Record E."/>
            <person name="Riano-Pachon D.M."/>
            <person name="Robert V."/>
            <person name="Roehrig J."/>
            <person name="Ruller R."/>
            <person name="Salamov A."/>
            <person name="Salih N.S."/>
            <person name="Samson R.A."/>
            <person name="Sandor E."/>
            <person name="Sanguinetti M."/>
            <person name="Schuetze T."/>
            <person name="Sepcic K."/>
            <person name="Shelest E."/>
            <person name="Sherlock G."/>
            <person name="Sophianopoulou V."/>
            <person name="Squina F.M."/>
            <person name="Sun H."/>
            <person name="Susca A."/>
            <person name="Todd R.B."/>
            <person name="Tsang A."/>
            <person name="Unkles S.E."/>
            <person name="van de Wiele N."/>
            <person name="van Rossen-Uffink D."/>
            <person name="Oliveira J.V."/>
            <person name="Vesth T.C."/>
            <person name="Visser J."/>
            <person name="Yu J.-H."/>
            <person name="Zhou M."/>
            <person name="Andersen M.R."/>
            <person name="Archer D.B."/>
            <person name="Baker S.E."/>
            <person name="Benoit I."/>
            <person name="Brakhage A.A."/>
            <person name="Braus G.H."/>
            <person name="Fischer R."/>
            <person name="Frisvad J.C."/>
            <person name="Goldman G.H."/>
            <person name="Houbraken J."/>
            <person name="Oakley B."/>
            <person name="Pocsi I."/>
            <person name="Scazzocchio C."/>
            <person name="Seiboth B."/>
            <person name="vanKuyk P.A."/>
            <person name="Wortman J."/>
            <person name="Dyer P.S."/>
            <person name="Grigoriev I.V."/>
        </authorList>
    </citation>
    <scope>NUCLEOTIDE SEQUENCE [LARGE SCALE GENOMIC DNA]</scope>
    <source>
        <strain evidence="3">DTO 134E9</strain>
    </source>
</reference>
<dbReference type="Proteomes" id="UP000184383">
    <property type="component" value="Unassembled WGS sequence"/>
</dbReference>